<evidence type="ECO:0000256" key="1">
    <source>
        <dbReference type="ARBA" id="ARBA00022741"/>
    </source>
</evidence>
<keyword evidence="5" id="KW-0808">Transferase</keyword>
<feature type="compositionally biased region" description="Basic and acidic residues" evidence="3">
    <location>
        <begin position="559"/>
        <end position="570"/>
    </location>
</feature>
<sequence length="732" mass="87719">MHFLNNIFEKTKIHLEFRKKLDEKLNEHIKSGIIIANEKFSGTKQGYRNSHIKLSNEFIENCNEKLLLDILKINKKLKLCYDVKYHIIYSVLLKRCRKNNSIGVEKKCEQIMNNVYKIKRKNTSYFMNQYLIIKCIYTGEFGNVYYCRDVIENKNYCLKIFYLGLCLKENCPYYINDQVYLTNHFCKILNEIFFLNYLENKNIIHIEKIFFDEKKKILFAIFPYVKYQSMYYKKKYGIYSIYNKTVCIDKKHVQINLYSENFLGHLFLNIYNTLIYLLQKSVAYVDLKPDNILLTKRNKEEIASYIVHVKKKKITKTCALTKCLDLASIETNIKKKLIKSSKIEYKKDDGDASSFNKKIFLSRKKKRTNDIKGSHSYCLYKKLNTEKLKNKKIKYLYNINLSKCFEYNNNVKRIFFIENKLSNIFFSADEAAVYIQTFIQRKKTEESNFLEPKKSIVCKKYKNTTINSIKPPTKRCQINKIKNLSIFKYMENNSVSFLKFYWLYFNQDKIENVNKDFLIYLDLHFINKYFYEGINANNNILDLFGKQELKRHNKSKMNKNQESKKQHNSENTENSNIINSENSEKGELQKQDNKQFCFSKSEINNMNLMKLIDFDTCSFILKNFSTHIQATDIFNSFEYLFNVNNKVVQLSKKLSYNFGSVLYTFLFGKTPYYGDNIFEIYRNMKNGKLVFPKYRKIDINLKHLLRNLLNNNPDKRMQFKKIKRHIWFSKFE</sequence>
<feature type="region of interest" description="Disordered" evidence="3">
    <location>
        <begin position="552"/>
        <end position="577"/>
    </location>
</feature>
<accession>A0A1C3L200</accession>
<dbReference type="InterPro" id="IPR011009">
    <property type="entry name" value="Kinase-like_dom_sf"/>
</dbReference>
<dbReference type="GO" id="GO:0035556">
    <property type="term" value="P:intracellular signal transduction"/>
    <property type="evidence" value="ECO:0007669"/>
    <property type="project" value="TreeGrafter"/>
</dbReference>
<dbReference type="InterPro" id="IPR008271">
    <property type="entry name" value="Ser/Thr_kinase_AS"/>
</dbReference>
<dbReference type="Gene3D" id="1.10.510.10">
    <property type="entry name" value="Transferase(Phosphotransferase) domain 1"/>
    <property type="match status" value="2"/>
</dbReference>
<reference evidence="5 6" key="1">
    <citation type="submission" date="2016-06" db="EMBL/GenBank/DDBJ databases">
        <authorList>
            <consortium name="Pathogen Informatics"/>
        </authorList>
    </citation>
    <scope>NUCLEOTIDE SEQUENCE [LARGE SCALE GENOMIC DNA]</scope>
    <source>
        <strain evidence="5">PmlGA01</strain>
    </source>
</reference>
<protein>
    <submittedName>
        <fullName evidence="5">Protein kinase, putative</fullName>
    </submittedName>
</protein>
<dbReference type="GO" id="GO:0005737">
    <property type="term" value="C:cytoplasm"/>
    <property type="evidence" value="ECO:0007669"/>
    <property type="project" value="TreeGrafter"/>
</dbReference>
<dbReference type="PANTHER" id="PTHR24346">
    <property type="entry name" value="MAP/MICROTUBULE AFFINITY-REGULATING KINASE"/>
    <property type="match status" value="1"/>
</dbReference>
<evidence type="ECO:0000313" key="6">
    <source>
        <dbReference type="Proteomes" id="UP000219799"/>
    </source>
</evidence>
<keyword evidence="2" id="KW-0067">ATP-binding</keyword>
<dbReference type="VEuPathDB" id="PlasmoDB:PmUG01_12079600"/>
<organism evidence="5 6">
    <name type="scientific">Plasmodium malariae</name>
    <dbReference type="NCBI Taxonomy" id="5858"/>
    <lineage>
        <taxon>Eukaryota</taxon>
        <taxon>Sar</taxon>
        <taxon>Alveolata</taxon>
        <taxon>Apicomplexa</taxon>
        <taxon>Aconoidasida</taxon>
        <taxon>Haemosporida</taxon>
        <taxon>Plasmodiidae</taxon>
        <taxon>Plasmodium</taxon>
        <taxon>Plasmodium (Plasmodium)</taxon>
    </lineage>
</organism>
<dbReference type="PROSITE" id="PS50011">
    <property type="entry name" value="PROTEIN_KINASE_DOM"/>
    <property type="match status" value="1"/>
</dbReference>
<dbReference type="EMBL" id="LT594500">
    <property type="protein sequence ID" value="SBT80553.1"/>
    <property type="molecule type" value="Genomic_DNA"/>
</dbReference>
<feature type="domain" description="Protein kinase" evidence="4">
    <location>
        <begin position="130"/>
        <end position="728"/>
    </location>
</feature>
<dbReference type="InterPro" id="IPR000719">
    <property type="entry name" value="Prot_kinase_dom"/>
</dbReference>
<evidence type="ECO:0000256" key="2">
    <source>
        <dbReference type="ARBA" id="ARBA00022840"/>
    </source>
</evidence>
<dbReference type="Proteomes" id="UP000219799">
    <property type="component" value="Chromosome 12"/>
</dbReference>
<dbReference type="GO" id="GO:0005524">
    <property type="term" value="F:ATP binding"/>
    <property type="evidence" value="ECO:0007669"/>
    <property type="project" value="UniProtKB-KW"/>
</dbReference>
<evidence type="ECO:0000256" key="3">
    <source>
        <dbReference type="SAM" id="MobiDB-lite"/>
    </source>
</evidence>
<dbReference type="GO" id="GO:0004674">
    <property type="term" value="F:protein serine/threonine kinase activity"/>
    <property type="evidence" value="ECO:0007669"/>
    <property type="project" value="TreeGrafter"/>
</dbReference>
<name>A0A1C3L200_PLAMA</name>
<keyword evidence="5" id="KW-0418">Kinase</keyword>
<dbReference type="SUPFAM" id="SSF56112">
    <property type="entry name" value="Protein kinase-like (PK-like)"/>
    <property type="match status" value="1"/>
</dbReference>
<dbReference type="SMART" id="SM00220">
    <property type="entry name" value="S_TKc"/>
    <property type="match status" value="1"/>
</dbReference>
<gene>
    <name evidence="5" type="primary">PmlGA01_120072000</name>
    <name evidence="5" type="ORF">PMLGA01_120072000</name>
</gene>
<dbReference type="PROSITE" id="PS00108">
    <property type="entry name" value="PROTEIN_KINASE_ST"/>
    <property type="match status" value="1"/>
</dbReference>
<dbReference type="AlphaFoldDB" id="A0A1C3L200"/>
<dbReference type="Pfam" id="PF00069">
    <property type="entry name" value="Pkinase"/>
    <property type="match status" value="2"/>
</dbReference>
<keyword evidence="1" id="KW-0547">Nucleotide-binding</keyword>
<evidence type="ECO:0000313" key="5">
    <source>
        <dbReference type="EMBL" id="SBT80553.1"/>
    </source>
</evidence>
<dbReference type="PANTHER" id="PTHR24346:SF77">
    <property type="entry name" value="SERINE THREONINE PROTEIN KINASE"/>
    <property type="match status" value="1"/>
</dbReference>
<evidence type="ECO:0000259" key="4">
    <source>
        <dbReference type="PROSITE" id="PS50011"/>
    </source>
</evidence>
<proteinExistence type="predicted"/>